<dbReference type="EMBL" id="JBGBYS010000006">
    <property type="protein sequence ID" value="MEY9258379.1"/>
    <property type="molecule type" value="Genomic_DNA"/>
</dbReference>
<dbReference type="Gene3D" id="2.60.40.3700">
    <property type="match status" value="1"/>
</dbReference>
<dbReference type="Proteomes" id="UP001565435">
    <property type="component" value="Unassembled WGS sequence"/>
</dbReference>
<reference evidence="1 2" key="1">
    <citation type="submission" date="2024-07" db="EMBL/GenBank/DDBJ databases">
        <title>Mealworm larvae gut microbial communities from Newark, Delaware, USA.</title>
        <authorList>
            <person name="Blenner M."/>
        </authorList>
    </citation>
    <scope>NUCLEOTIDE SEQUENCE [LARGE SCALE GENOMIC DNA]</scope>
    <source>
        <strain evidence="1 2">UD i117</strain>
    </source>
</reference>
<accession>A0ABV4EIM3</accession>
<evidence type="ECO:0000313" key="1">
    <source>
        <dbReference type="EMBL" id="MEY9258379.1"/>
    </source>
</evidence>
<protein>
    <recommendedName>
        <fullName evidence="3">CueP family metal-binding protein</fullName>
    </recommendedName>
</protein>
<dbReference type="NCBIfam" id="NF038094">
    <property type="entry name" value="CueP_fam"/>
    <property type="match status" value="1"/>
</dbReference>
<proteinExistence type="predicted"/>
<dbReference type="InterPro" id="IPR047808">
    <property type="entry name" value="CueP-like"/>
</dbReference>
<dbReference type="RefSeq" id="WP_370035593.1">
    <property type="nucleotide sequence ID" value="NZ_JBGBYS010000006.1"/>
</dbReference>
<dbReference type="Pfam" id="PF21172">
    <property type="entry name" value="CueP"/>
    <property type="match status" value="1"/>
</dbReference>
<name>A0ABV4EIM3_BREEP</name>
<keyword evidence="2" id="KW-1185">Reference proteome</keyword>
<organism evidence="1 2">
    <name type="scientific">Brevibacterium epidermidis</name>
    <dbReference type="NCBI Taxonomy" id="1698"/>
    <lineage>
        <taxon>Bacteria</taxon>
        <taxon>Bacillati</taxon>
        <taxon>Actinomycetota</taxon>
        <taxon>Actinomycetes</taxon>
        <taxon>Micrococcales</taxon>
        <taxon>Brevibacteriaceae</taxon>
        <taxon>Brevibacterium</taxon>
    </lineage>
</organism>
<evidence type="ECO:0008006" key="3">
    <source>
        <dbReference type="Google" id="ProtNLM"/>
    </source>
</evidence>
<evidence type="ECO:0000313" key="2">
    <source>
        <dbReference type="Proteomes" id="UP001565435"/>
    </source>
</evidence>
<comment type="caution">
    <text evidence="1">The sequence shown here is derived from an EMBL/GenBank/DDBJ whole genome shotgun (WGS) entry which is preliminary data.</text>
</comment>
<gene>
    <name evidence="1" type="ORF">ABH903_001400</name>
</gene>
<sequence>MRRSRRIRSAADGNLSGHPISWTRHGHPIPLMGMIAKTAYVLCIRSDMGIYMKTTQFVLGAAAFVLALTGCSASGTGSEASTESGESAAVQSGSAETLLADLDLADEDVTGVIDQLDRLPVDERPTDLMASVQPDELVLTDGQQEATMALPEGKSYVSIAPFVDETHDCFYHSLTTCRGELSEKDVDVVIADSETGEAVVDESTTTFDNGFVGFWVPSGITGTIEVTAEGKTGTTDFSTRSDGPTCMTDLKLK</sequence>